<evidence type="ECO:0000256" key="2">
    <source>
        <dbReference type="ARBA" id="ARBA00022729"/>
    </source>
</evidence>
<dbReference type="InterPro" id="IPR006693">
    <property type="entry name" value="AB_hydrolase_lipase"/>
</dbReference>
<evidence type="ECO:0000256" key="1">
    <source>
        <dbReference type="ARBA" id="ARBA00010701"/>
    </source>
</evidence>
<evidence type="ECO:0000313" key="10">
    <source>
        <dbReference type="Proteomes" id="UP000301870"/>
    </source>
</evidence>
<evidence type="ECO:0000256" key="6">
    <source>
        <dbReference type="ARBA" id="ARBA00023180"/>
    </source>
</evidence>
<feature type="region of interest" description="Disordered" evidence="7">
    <location>
        <begin position="147"/>
        <end position="315"/>
    </location>
</feature>
<evidence type="ECO:0000256" key="3">
    <source>
        <dbReference type="ARBA" id="ARBA00022801"/>
    </source>
</evidence>
<feature type="signal peptide" evidence="8">
    <location>
        <begin position="1"/>
        <end position="18"/>
    </location>
</feature>
<keyword evidence="2 8" id="KW-0732">Signal</keyword>
<evidence type="ECO:0000256" key="4">
    <source>
        <dbReference type="ARBA" id="ARBA00022963"/>
    </source>
</evidence>
<evidence type="ECO:0000313" key="11">
    <source>
        <dbReference type="RefSeq" id="XP_022818006.1"/>
    </source>
</evidence>
<feature type="chain" id="PRO_5039915541" evidence="8">
    <location>
        <begin position="19"/>
        <end position="779"/>
    </location>
</feature>
<dbReference type="SUPFAM" id="SSF53474">
    <property type="entry name" value="alpha/beta-Hydrolases"/>
    <property type="match status" value="1"/>
</dbReference>
<accession>A0A9J7IJY1</accession>
<dbReference type="FunFam" id="3.40.50.1820:FF:000021">
    <property type="entry name" value="Lipase"/>
    <property type="match status" value="1"/>
</dbReference>
<evidence type="ECO:0000256" key="8">
    <source>
        <dbReference type="SAM" id="SignalP"/>
    </source>
</evidence>
<gene>
    <name evidence="11" type="primary">LOC111350604</name>
</gene>
<keyword evidence="6" id="KW-0325">Glycoprotein</keyword>
<reference evidence="11" key="1">
    <citation type="submission" date="2025-08" db="UniProtKB">
        <authorList>
            <consortium name="RefSeq"/>
        </authorList>
    </citation>
    <scope>IDENTIFICATION</scope>
    <source>
        <strain evidence="11">Ishihara</strain>
        <tissue evidence="11">Whole body</tissue>
    </source>
</reference>
<evidence type="ECO:0000259" key="9">
    <source>
        <dbReference type="Pfam" id="PF04083"/>
    </source>
</evidence>
<dbReference type="RefSeq" id="XP_022818006.1">
    <property type="nucleotide sequence ID" value="XM_022962238.1"/>
</dbReference>
<keyword evidence="5" id="KW-0443">Lipid metabolism</keyword>
<comment type="similarity">
    <text evidence="1">Belongs to the AB hydrolase superfamily. Lipase family.</text>
</comment>
<feature type="compositionally biased region" description="Polar residues" evidence="7">
    <location>
        <begin position="305"/>
        <end position="315"/>
    </location>
</feature>
<dbReference type="OrthoDB" id="9974421at2759"/>
<organism evidence="10 11">
    <name type="scientific">Spodoptera litura</name>
    <name type="common">Asian cotton leafworm</name>
    <dbReference type="NCBI Taxonomy" id="69820"/>
    <lineage>
        <taxon>Eukaryota</taxon>
        <taxon>Metazoa</taxon>
        <taxon>Ecdysozoa</taxon>
        <taxon>Arthropoda</taxon>
        <taxon>Hexapoda</taxon>
        <taxon>Insecta</taxon>
        <taxon>Pterygota</taxon>
        <taxon>Neoptera</taxon>
        <taxon>Endopterygota</taxon>
        <taxon>Lepidoptera</taxon>
        <taxon>Glossata</taxon>
        <taxon>Ditrysia</taxon>
        <taxon>Noctuoidea</taxon>
        <taxon>Noctuidae</taxon>
        <taxon>Amphipyrinae</taxon>
        <taxon>Spodoptera</taxon>
    </lineage>
</organism>
<feature type="compositionally biased region" description="Polar residues" evidence="7">
    <location>
        <begin position="239"/>
        <end position="261"/>
    </location>
</feature>
<dbReference type="GO" id="GO:0016787">
    <property type="term" value="F:hydrolase activity"/>
    <property type="evidence" value="ECO:0007669"/>
    <property type="project" value="UniProtKB-KW"/>
</dbReference>
<feature type="compositionally biased region" description="Low complexity" evidence="7">
    <location>
        <begin position="147"/>
        <end position="165"/>
    </location>
</feature>
<evidence type="ECO:0000256" key="7">
    <source>
        <dbReference type="SAM" id="MobiDB-lite"/>
    </source>
</evidence>
<keyword evidence="3" id="KW-0378">Hydrolase</keyword>
<evidence type="ECO:0000256" key="5">
    <source>
        <dbReference type="ARBA" id="ARBA00023098"/>
    </source>
</evidence>
<dbReference type="KEGG" id="sliu:111350604"/>
<proteinExistence type="inferred from homology"/>
<dbReference type="InterPro" id="IPR029058">
    <property type="entry name" value="AB_hydrolase_fold"/>
</dbReference>
<dbReference type="PANTHER" id="PTHR11005">
    <property type="entry name" value="LYSOSOMAL ACID LIPASE-RELATED"/>
    <property type="match status" value="1"/>
</dbReference>
<protein>
    <submittedName>
        <fullName evidence="11">Uncharacterized protein LOC111350604</fullName>
    </submittedName>
</protein>
<dbReference type="Pfam" id="PF04083">
    <property type="entry name" value="Abhydro_lipase"/>
    <property type="match status" value="1"/>
</dbReference>
<dbReference type="Gene3D" id="3.40.50.1820">
    <property type="entry name" value="alpha/beta hydrolase"/>
    <property type="match status" value="1"/>
</dbReference>
<name>A0A9J7IJY1_SPOLT</name>
<sequence length="779" mass="90038">MKAACVLACLALATGISASIFKQQERRVDGLDVLQPILNNKYINEPLGLLDSIKSVGQNLLDNTLGNKKTQEEQLQQDLRNWNVQLQEQLRQQSSKLQEQLPEIIQYQQPSVPLQYQQPSLPLQYQQPSLPLQYQQPSLPLKYQQPSLPVQYQQQSQRVPRHQQPLQKPQDWHSTHQKPSQKPQEPQDWHSTHQKPSQKPQEPQEWHSTHQKPSQKPQEWHSTHQQPSQKPQEWHSTHQKPQNPQEWHTSHEQPSLNSQEWHSTHHHQSHLHDHDHQHDHHHHNNKPRLALESSSSSESSEESQEWTNQAKEVQQIRAQRWTQPKLPLVDSIMNQNNQNVQSNGNVIGLNGLKMTVGPKSLFQGVEDIEKIFGDVEKAMKHIQVEDKIKIREVFEIAQQTENEDVVLNATQLAQKYEYTIEEHTVKTDDGYILTVFRIPPKMRTRDVQKRPVVFLMHGVLGSADDWLLMGPGKSLAYLLADAGYDVWLGNARGNKYSRRHVSKHPAMSDFWQFSNDEIALHDLPAMIDFALETAQQEKLYYVGIAQGTTSFFALTATRPEYNNKIIMMYALSPMVYMTNVRSPLLRMMAPTNKFQERLNRQIGNEAFTLSKELIDTVGGVMCEIMIGKEKLCSNVNFIMSGLNVDSMDPRILPVVMGHLPSTTSAKVMKQYGQSVASNEFRRYDYGPYINWQVYGSEEPPKYNIAEVQVPVTLYYSEEDWLANPEDVARLQKELPNVNEAVKVPEEHFSHMDFQFSTKAPEMVYQQLIQSMQKQQQQQQ</sequence>
<dbReference type="GO" id="GO:0016042">
    <property type="term" value="P:lipid catabolic process"/>
    <property type="evidence" value="ECO:0007669"/>
    <property type="project" value="UniProtKB-KW"/>
</dbReference>
<keyword evidence="10" id="KW-1185">Reference proteome</keyword>
<dbReference type="AlphaFoldDB" id="A0A9J7IJY1"/>
<dbReference type="Proteomes" id="UP000301870">
    <property type="component" value="Chromosome 1"/>
</dbReference>
<keyword evidence="4" id="KW-0442">Lipid degradation</keyword>
<dbReference type="GeneID" id="111350604"/>
<feature type="domain" description="Partial AB-hydrolase lipase" evidence="9">
    <location>
        <begin position="410"/>
        <end position="469"/>
    </location>
</feature>